<dbReference type="EC" id="2.3.1.-" evidence="2"/>
<name>A0ABU6MJY9_9BACI</name>
<reference evidence="2 3" key="1">
    <citation type="submission" date="2023-03" db="EMBL/GenBank/DDBJ databases">
        <title>Bacillus Genome Sequencing.</title>
        <authorList>
            <person name="Dunlap C."/>
        </authorList>
    </citation>
    <scope>NUCLEOTIDE SEQUENCE [LARGE SCALE GENOMIC DNA]</scope>
    <source>
        <strain evidence="2 3">B-23453</strain>
    </source>
</reference>
<proteinExistence type="predicted"/>
<evidence type="ECO:0000313" key="2">
    <source>
        <dbReference type="EMBL" id="MED1204697.1"/>
    </source>
</evidence>
<accession>A0ABU6MJY9</accession>
<dbReference type="Proteomes" id="UP001341444">
    <property type="component" value="Unassembled WGS sequence"/>
</dbReference>
<gene>
    <name evidence="2" type="ORF">P4T90_16750</name>
</gene>
<dbReference type="GO" id="GO:0016746">
    <property type="term" value="F:acyltransferase activity"/>
    <property type="evidence" value="ECO:0007669"/>
    <property type="project" value="UniProtKB-KW"/>
</dbReference>
<keyword evidence="2" id="KW-0012">Acyltransferase</keyword>
<dbReference type="EMBL" id="JARMAB010000025">
    <property type="protein sequence ID" value="MED1204697.1"/>
    <property type="molecule type" value="Genomic_DNA"/>
</dbReference>
<comment type="caution">
    <text evidence="2">The sequence shown here is derived from an EMBL/GenBank/DDBJ whole genome shotgun (WGS) entry which is preliminary data.</text>
</comment>
<dbReference type="Pfam" id="PF00583">
    <property type="entry name" value="Acetyltransf_1"/>
    <property type="match status" value="1"/>
</dbReference>
<dbReference type="SUPFAM" id="SSF55729">
    <property type="entry name" value="Acyl-CoA N-acyltransferases (Nat)"/>
    <property type="match status" value="1"/>
</dbReference>
<protein>
    <submittedName>
        <fullName evidence="2">GNAT family N-acetyltransferase</fullName>
        <ecNumber evidence="2">2.3.1.-</ecNumber>
    </submittedName>
</protein>
<evidence type="ECO:0000313" key="3">
    <source>
        <dbReference type="Proteomes" id="UP001341444"/>
    </source>
</evidence>
<sequence length="158" mass="18602">MELQTVTEQDKPILKNLLQFYIYEFSQFVPDIKLEPDGTYQPFDLQKYREDLHSHAFIIREEGELAGLALVKEGTKEEPSIIEQFFIMRKFMGRGIGREAALQLFDRFPGKWKVWQIAKNEPARIFWRKVICEYTHGHYNESPGEEGRTVQEFEAAGR</sequence>
<organism evidence="2 3">
    <name type="scientific">Heyndrickxia acidicola</name>
    <dbReference type="NCBI Taxonomy" id="209389"/>
    <lineage>
        <taxon>Bacteria</taxon>
        <taxon>Bacillati</taxon>
        <taxon>Bacillota</taxon>
        <taxon>Bacilli</taxon>
        <taxon>Bacillales</taxon>
        <taxon>Bacillaceae</taxon>
        <taxon>Heyndrickxia</taxon>
    </lineage>
</organism>
<dbReference type="Gene3D" id="3.40.630.30">
    <property type="match status" value="1"/>
</dbReference>
<dbReference type="CDD" id="cd04301">
    <property type="entry name" value="NAT_SF"/>
    <property type="match status" value="1"/>
</dbReference>
<feature type="domain" description="N-acetyltransferase" evidence="1">
    <location>
        <begin position="1"/>
        <end position="158"/>
    </location>
</feature>
<keyword evidence="2" id="KW-0808">Transferase</keyword>
<dbReference type="PROSITE" id="PS51186">
    <property type="entry name" value="GNAT"/>
    <property type="match status" value="1"/>
</dbReference>
<evidence type="ECO:0000259" key="1">
    <source>
        <dbReference type="PROSITE" id="PS51186"/>
    </source>
</evidence>
<dbReference type="InterPro" id="IPR016181">
    <property type="entry name" value="Acyl_CoA_acyltransferase"/>
</dbReference>
<keyword evidence="3" id="KW-1185">Reference proteome</keyword>
<dbReference type="RefSeq" id="WP_066268336.1">
    <property type="nucleotide sequence ID" value="NZ_JARMAB010000025.1"/>
</dbReference>
<dbReference type="InterPro" id="IPR000182">
    <property type="entry name" value="GNAT_dom"/>
</dbReference>